<sequence length="161" mass="17192">MKKSMFIGNLVAAIVLAVITTAFLAWYHQSDAGAVLDAITTVPAAQIGVVLAAPVLLYAIGIILGLMVAWFKNISLGRGTRLVFRIVSALVIALFLTAIIPVFAPDAGSALMGPVVVVFYVSRLAPVFIVLLGFLYAMGCVPVNKEKRGPFAKYLPDDHFE</sequence>
<reference evidence="2 3" key="3">
    <citation type="submission" date="2023-06" db="EMBL/GenBank/DDBJ databases">
        <authorList>
            <person name="Zeman M."/>
            <person name="Kubasova T."/>
            <person name="Jahodarova E."/>
            <person name="Nykrynova M."/>
            <person name="Rychlik I."/>
        </authorList>
    </citation>
    <scope>NUCLEOTIDE SEQUENCE [LARGE SCALE GENOMIC DNA]</scope>
    <source>
        <strain evidence="2 3">153_Feed</strain>
    </source>
</reference>
<accession>A0ABT7V4H4</accession>
<evidence type="ECO:0000256" key="1">
    <source>
        <dbReference type="SAM" id="Phobius"/>
    </source>
</evidence>
<evidence type="ECO:0000313" key="2">
    <source>
        <dbReference type="EMBL" id="MDM8271504.1"/>
    </source>
</evidence>
<evidence type="ECO:0000313" key="3">
    <source>
        <dbReference type="Proteomes" id="UP001529256"/>
    </source>
</evidence>
<dbReference type="RefSeq" id="WP_289511581.1">
    <property type="nucleotide sequence ID" value="NZ_JAUDEA010000011.1"/>
</dbReference>
<feature type="transmembrane region" description="Helical" evidence="1">
    <location>
        <begin position="7"/>
        <end position="27"/>
    </location>
</feature>
<feature type="transmembrane region" description="Helical" evidence="1">
    <location>
        <begin position="82"/>
        <end position="104"/>
    </location>
</feature>
<reference evidence="3" key="2">
    <citation type="submission" date="2023-06" db="EMBL/GenBank/DDBJ databases">
        <title>Identification and characterization of horizontal gene transfer across gut microbiota members of farm animals based on homology search.</title>
        <authorList>
            <person name="Zeman M."/>
            <person name="Kubasova T."/>
            <person name="Jahodarova E."/>
            <person name="Nykrynova M."/>
            <person name="Rychlik I."/>
        </authorList>
    </citation>
    <scope>NUCLEOTIDE SEQUENCE [LARGE SCALE GENOMIC DNA]</scope>
    <source>
        <strain evidence="3">153_Feed</strain>
    </source>
</reference>
<gene>
    <name evidence="2" type="ORF">QUW25_07460</name>
</gene>
<keyword evidence="3" id="KW-1185">Reference proteome</keyword>
<organism evidence="2 3">
    <name type="scientific">Thermophilibacter provencensis</name>
    <dbReference type="NCBI Taxonomy" id="1852386"/>
    <lineage>
        <taxon>Bacteria</taxon>
        <taxon>Bacillati</taxon>
        <taxon>Actinomycetota</taxon>
        <taxon>Coriobacteriia</taxon>
        <taxon>Coriobacteriales</taxon>
        <taxon>Atopobiaceae</taxon>
        <taxon>Thermophilibacter</taxon>
    </lineage>
</organism>
<reference evidence="2 3" key="1">
    <citation type="submission" date="2023-06" db="EMBL/GenBank/DDBJ databases">
        <title>Identification and characterization of horizontal gene transfer across gut microbiota members of farm animals based on homology search.</title>
        <authorList>
            <person name="Schwarzerova J."/>
            <person name="Nykrynova M."/>
            <person name="Jureckova K."/>
            <person name="Cejkova D."/>
            <person name="Rychlik I."/>
        </authorList>
    </citation>
    <scope>NUCLEOTIDE SEQUENCE [LARGE SCALE GENOMIC DNA]</scope>
    <source>
        <strain evidence="2 3">153_Feed</strain>
    </source>
</reference>
<name>A0ABT7V4H4_9ACTN</name>
<protein>
    <submittedName>
        <fullName evidence="2">Uncharacterized protein</fullName>
    </submittedName>
</protein>
<keyword evidence="1" id="KW-0472">Membrane</keyword>
<dbReference type="EMBL" id="JAUDEA010000011">
    <property type="protein sequence ID" value="MDM8271504.1"/>
    <property type="molecule type" value="Genomic_DNA"/>
</dbReference>
<proteinExistence type="predicted"/>
<dbReference type="Proteomes" id="UP001529256">
    <property type="component" value="Unassembled WGS sequence"/>
</dbReference>
<keyword evidence="1" id="KW-1133">Transmembrane helix</keyword>
<comment type="caution">
    <text evidence="2">The sequence shown here is derived from an EMBL/GenBank/DDBJ whole genome shotgun (WGS) entry which is preliminary data.</text>
</comment>
<keyword evidence="1" id="KW-0812">Transmembrane</keyword>
<feature type="transmembrane region" description="Helical" evidence="1">
    <location>
        <begin position="47"/>
        <end position="70"/>
    </location>
</feature>
<feature type="transmembrane region" description="Helical" evidence="1">
    <location>
        <begin position="124"/>
        <end position="143"/>
    </location>
</feature>